<dbReference type="OrthoDB" id="6646510at2"/>
<gene>
    <name evidence="3" type="ORF">SAMN05216223_113113</name>
</gene>
<dbReference type="InterPro" id="IPR029058">
    <property type="entry name" value="AB_hydrolase_fold"/>
</dbReference>
<feature type="chain" id="PRO_5039672171" evidence="2">
    <location>
        <begin position="32"/>
        <end position="990"/>
    </location>
</feature>
<dbReference type="Proteomes" id="UP000236754">
    <property type="component" value="Unassembled WGS sequence"/>
</dbReference>
<evidence type="ECO:0000313" key="4">
    <source>
        <dbReference type="Proteomes" id="UP000236754"/>
    </source>
</evidence>
<dbReference type="RefSeq" id="WP_103888617.1">
    <property type="nucleotide sequence ID" value="NZ_FNVU01000013.1"/>
</dbReference>
<dbReference type="Gene3D" id="2.60.40.2030">
    <property type="match status" value="1"/>
</dbReference>
<proteinExistence type="predicted"/>
<accession>A0A1H6D9N7</accession>
<keyword evidence="2" id="KW-0732">Signal</keyword>
<feature type="region of interest" description="Disordered" evidence="1">
    <location>
        <begin position="140"/>
        <end position="171"/>
    </location>
</feature>
<dbReference type="EMBL" id="FNVU01000013">
    <property type="protein sequence ID" value="SEG82227.1"/>
    <property type="molecule type" value="Genomic_DNA"/>
</dbReference>
<dbReference type="Gene3D" id="3.40.50.1820">
    <property type="entry name" value="alpha/beta hydrolase"/>
    <property type="match status" value="1"/>
</dbReference>
<protein>
    <submittedName>
        <fullName evidence="3">Uncharacterized protein</fullName>
    </submittedName>
</protein>
<dbReference type="AlphaFoldDB" id="A0A1H6D9N7"/>
<keyword evidence="4" id="KW-1185">Reference proteome</keyword>
<evidence type="ECO:0000313" key="3">
    <source>
        <dbReference type="EMBL" id="SEG82227.1"/>
    </source>
</evidence>
<evidence type="ECO:0000256" key="2">
    <source>
        <dbReference type="SAM" id="SignalP"/>
    </source>
</evidence>
<dbReference type="SUPFAM" id="SSF141072">
    <property type="entry name" value="CalX-like"/>
    <property type="match status" value="1"/>
</dbReference>
<dbReference type="InterPro" id="IPR038081">
    <property type="entry name" value="CalX-like_sf"/>
</dbReference>
<sequence length="990" mass="100109">MSRHLPLRALRRPLTAISAGLLALGASTTVAALPAAAAAPSPGPAVVASGDGWKVTRAAAGYVVSLTLAGALPVKDDAPELLADGTDLGPAAESADGRTLTATTTAPAVATARSIGWQWSTGGNSTATGPTALPSAAAQLKAQQKTLDSARAGGKTAPVSPGGTGTTSADPTTVGTGGYTVADYDFGAQSIPLADIGGIRGELEGRIYLPTDHRPHPLVVFLHGRHSSCYNTTTLKGASGWPCPAGTAPILSYAGYDGAGDALAADGYTVVSISANAINANDNQLSPDDGAVSRGQLVLDTLTMLKSVNSGHPVSYHDAATGNDVTLDQALAAGRSTYPDGTLTAHQLVGTMDFGSIGLMGHSRGGEGVVTAGTLNEALPHPWNIKSVFALAPIDFTRATLPDVITTTLLPYCDGDVSDQQGQHFYADSRDGTFSDDVGRSDVWVMGTDHDFYNSSWTPPYPGASDDWSKADDPVCGTSATALASGQNIRLTAAQQYQVGSAYIAGFFESTLGGQARFQGLFDGSGQEPPSVAGYADVRTVAQQPQSARTDITTFKTASPLVTATGDTTATVCADKYGRTVPEALPDCTLPGSTLTNQQVPYWTPANYAPNVPLNPMTHLTWTGTGGGVTVAVPPGERNVSRYDEMTVDMSPDESVTTGTDLDITVTDTAGHHWSAPASTLNKWGVDRMPSSTSTLLGKIVLQQVHVPTATLKKAGVDTGRLASVRFTPAVGADGSAAGGAYLSDLGFDSKTLGTPQVRTRPTVNVASTAVEEGSGPATDHVAVYLSRPSGTPVSAYLTVLGSATGTVAPAMQQVVFPPGTTCRAVPVPVTGDSVAGAAATTAYKVAVSDSSDAVLGSHDFGTVTVREDDGVTGTATPAPPVGAQGDVCGEFHALSGPARLALSDATASAGQSVTATGTGYRAGESVVFTLGGAPLGSAVADGSGRVRLAFTVPAGEATGSVTVGSLAAGSGRTGTATLHVVPGNPGGHH</sequence>
<dbReference type="SUPFAM" id="SSF53474">
    <property type="entry name" value="alpha/beta-Hydrolases"/>
    <property type="match status" value="1"/>
</dbReference>
<reference evidence="3 4" key="1">
    <citation type="submission" date="2016-10" db="EMBL/GenBank/DDBJ databases">
        <authorList>
            <person name="de Groot N.N."/>
        </authorList>
    </citation>
    <scope>NUCLEOTIDE SEQUENCE [LARGE SCALE GENOMIC DNA]</scope>
    <source>
        <strain evidence="3 4">CGMCC 4.2023</strain>
    </source>
</reference>
<feature type="signal peptide" evidence="2">
    <location>
        <begin position="1"/>
        <end position="31"/>
    </location>
</feature>
<evidence type="ECO:0000256" key="1">
    <source>
        <dbReference type="SAM" id="MobiDB-lite"/>
    </source>
</evidence>
<name>A0A1H6D9N7_9ACTN</name>
<organism evidence="3 4">
    <name type="scientific">Actinacidiphila yanglinensis</name>
    <dbReference type="NCBI Taxonomy" id="310779"/>
    <lineage>
        <taxon>Bacteria</taxon>
        <taxon>Bacillati</taxon>
        <taxon>Actinomycetota</taxon>
        <taxon>Actinomycetes</taxon>
        <taxon>Kitasatosporales</taxon>
        <taxon>Streptomycetaceae</taxon>
        <taxon>Actinacidiphila</taxon>
    </lineage>
</organism>